<proteinExistence type="predicted"/>
<gene>
    <name evidence="1" type="ORF">AFUS01_LOCUS40738</name>
</gene>
<dbReference type="Proteomes" id="UP000708208">
    <property type="component" value="Unassembled WGS sequence"/>
</dbReference>
<reference evidence="1" key="1">
    <citation type="submission" date="2021-06" db="EMBL/GenBank/DDBJ databases">
        <authorList>
            <person name="Hodson N. C."/>
            <person name="Mongue J. A."/>
            <person name="Jaron S. K."/>
        </authorList>
    </citation>
    <scope>NUCLEOTIDE SEQUENCE</scope>
</reference>
<name>A0A8J2L9I8_9HEXA</name>
<dbReference type="EMBL" id="CAJVCH010558301">
    <property type="protein sequence ID" value="CAG7830972.1"/>
    <property type="molecule type" value="Genomic_DNA"/>
</dbReference>
<evidence type="ECO:0000313" key="2">
    <source>
        <dbReference type="Proteomes" id="UP000708208"/>
    </source>
</evidence>
<protein>
    <submittedName>
        <fullName evidence="1">Uncharacterized protein</fullName>
    </submittedName>
</protein>
<accession>A0A8J2L9I8</accession>
<organism evidence="1 2">
    <name type="scientific">Allacma fusca</name>
    <dbReference type="NCBI Taxonomy" id="39272"/>
    <lineage>
        <taxon>Eukaryota</taxon>
        <taxon>Metazoa</taxon>
        <taxon>Ecdysozoa</taxon>
        <taxon>Arthropoda</taxon>
        <taxon>Hexapoda</taxon>
        <taxon>Collembola</taxon>
        <taxon>Symphypleona</taxon>
        <taxon>Sminthuridae</taxon>
        <taxon>Allacma</taxon>
    </lineage>
</organism>
<comment type="caution">
    <text evidence="1">The sequence shown here is derived from an EMBL/GenBank/DDBJ whole genome shotgun (WGS) entry which is preliminary data.</text>
</comment>
<evidence type="ECO:0000313" key="1">
    <source>
        <dbReference type="EMBL" id="CAG7830972.1"/>
    </source>
</evidence>
<sequence>HSRQFFIRGIPFEMRLDLQEYKTIQSASPITSDLTPG</sequence>
<keyword evidence="2" id="KW-1185">Reference proteome</keyword>
<dbReference type="AlphaFoldDB" id="A0A8J2L9I8"/>
<feature type="non-terminal residue" evidence="1">
    <location>
        <position position="1"/>
    </location>
</feature>